<dbReference type="GO" id="GO:0003755">
    <property type="term" value="F:peptidyl-prolyl cis-trans isomerase activity"/>
    <property type="evidence" value="ECO:0007669"/>
    <property type="project" value="UniProtKB-EC"/>
</dbReference>
<dbReference type="SUPFAM" id="SSF102735">
    <property type="entry name" value="Trigger factor ribosome-binding domain"/>
    <property type="match status" value="1"/>
</dbReference>
<dbReference type="SUPFAM" id="SSF109998">
    <property type="entry name" value="Triger factor/SurA peptide-binding domain-like"/>
    <property type="match status" value="1"/>
</dbReference>
<name>A0ABS1HG63_9BACT</name>
<dbReference type="EMBL" id="JAENRR010000007">
    <property type="protein sequence ID" value="MBK3516642.1"/>
    <property type="molecule type" value="Genomic_DNA"/>
</dbReference>
<dbReference type="InterPro" id="IPR036611">
    <property type="entry name" value="Trigger_fac_ribosome-bd_sf"/>
</dbReference>
<dbReference type="PIRSF" id="PIRSF003095">
    <property type="entry name" value="Trigger_factor"/>
    <property type="match status" value="1"/>
</dbReference>
<dbReference type="Pfam" id="PF05697">
    <property type="entry name" value="Trigger_N"/>
    <property type="match status" value="1"/>
</dbReference>
<dbReference type="InterPro" id="IPR037041">
    <property type="entry name" value="Trigger_fac_C_sf"/>
</dbReference>
<reference evidence="2 3" key="1">
    <citation type="submission" date="2021-01" db="EMBL/GenBank/DDBJ databases">
        <title>Carboxyliciviraga sp.nov., isolated from coastal sediments.</title>
        <authorList>
            <person name="Lu D."/>
            <person name="Zhang T."/>
        </authorList>
    </citation>
    <scope>NUCLEOTIDE SEQUENCE [LARGE SCALE GENOMIC DNA]</scope>
    <source>
        <strain evidence="2 3">N1Y132</strain>
    </source>
</reference>
<dbReference type="Gene3D" id="1.10.3120.10">
    <property type="entry name" value="Trigger factor, C-terminal domain"/>
    <property type="match status" value="1"/>
</dbReference>
<proteinExistence type="predicted"/>
<keyword evidence="3" id="KW-1185">Reference proteome</keyword>
<dbReference type="PANTHER" id="PTHR30560">
    <property type="entry name" value="TRIGGER FACTOR CHAPERONE AND PEPTIDYL-PROLYL CIS/TRANS ISOMERASE"/>
    <property type="match status" value="1"/>
</dbReference>
<dbReference type="RefSeq" id="WP_200463868.1">
    <property type="nucleotide sequence ID" value="NZ_JAENRR010000007.1"/>
</dbReference>
<protein>
    <submittedName>
        <fullName evidence="2">Trigger factor</fullName>
        <ecNumber evidence="2">5.2.1.8</ecNumber>
    </submittedName>
</protein>
<sequence length="452" mass="51599">MNISKENIDALNAVIKLTVEKEDYAGRVDNVLKDYRKRVNMPGFRAGKVPMGVVKKMYGKAVIADEVNKLVSEKIHSYIVDEKLDLLGEPLPSETQELIDFDNSDKFDFVFDVAIAPEMELSLSKRIKLPYYKVEVSEEMFKQQKDSVTGRFGKSEPVEAATEKALVKGNFTQLEGGDVKEGGIAPEDVVLSMAIIKDEDEKAKLMGAKANDVIVFDPKKAFPNDTEISHMLKITKEEAEALTGDFQFTVTEVTEFVEAELNQDLFNQAFGEGVVNSEEEFNARINEDIAKNLEMETEYRFSIDAKEKLMGKVKVDFPEAFLKRWLLATNRDNEKLDADTIDTEMPRFLEDLKWQLIRNNIIKNNDVKVEEADVIEFAKKSAKMQFMQYGLASVPDEHLENYAQEMLKQDEQRRQMAEGAMQEKVIAFIKEAVKVEEKEITRDDFNKLFDTK</sequence>
<dbReference type="EC" id="5.2.1.8" evidence="2"/>
<dbReference type="InterPro" id="IPR005215">
    <property type="entry name" value="Trig_fac"/>
</dbReference>
<dbReference type="PANTHER" id="PTHR30560:SF3">
    <property type="entry name" value="TRIGGER FACTOR-LIKE PROTEIN TIG, CHLOROPLASTIC"/>
    <property type="match status" value="1"/>
</dbReference>
<organism evidence="2 3">
    <name type="scientific">Carboxylicivirga marina</name>
    <dbReference type="NCBI Taxonomy" id="2800988"/>
    <lineage>
        <taxon>Bacteria</taxon>
        <taxon>Pseudomonadati</taxon>
        <taxon>Bacteroidota</taxon>
        <taxon>Bacteroidia</taxon>
        <taxon>Marinilabiliales</taxon>
        <taxon>Marinilabiliaceae</taxon>
        <taxon>Carboxylicivirga</taxon>
    </lineage>
</organism>
<keyword evidence="2" id="KW-0413">Isomerase</keyword>
<dbReference type="Gene3D" id="3.30.70.1050">
    <property type="entry name" value="Trigger factor ribosome-binding domain"/>
    <property type="match status" value="1"/>
</dbReference>
<dbReference type="Proteomes" id="UP000605676">
    <property type="component" value="Unassembled WGS sequence"/>
</dbReference>
<dbReference type="InterPro" id="IPR008881">
    <property type="entry name" value="Trigger_fac_ribosome-bd_bac"/>
</dbReference>
<evidence type="ECO:0000313" key="2">
    <source>
        <dbReference type="EMBL" id="MBK3516642.1"/>
    </source>
</evidence>
<feature type="domain" description="Trigger factor ribosome-binding bacterial" evidence="1">
    <location>
        <begin position="1"/>
        <end position="145"/>
    </location>
</feature>
<dbReference type="NCBIfam" id="TIGR00115">
    <property type="entry name" value="tig"/>
    <property type="match status" value="1"/>
</dbReference>
<gene>
    <name evidence="2" type="primary">tig</name>
    <name evidence="2" type="ORF">JIV24_04755</name>
</gene>
<evidence type="ECO:0000259" key="1">
    <source>
        <dbReference type="Pfam" id="PF05697"/>
    </source>
</evidence>
<dbReference type="InterPro" id="IPR027304">
    <property type="entry name" value="Trigger_fact/SurA_dom_sf"/>
</dbReference>
<accession>A0ABS1HG63</accession>
<comment type="caution">
    <text evidence="2">The sequence shown here is derived from an EMBL/GenBank/DDBJ whole genome shotgun (WGS) entry which is preliminary data.</text>
</comment>
<evidence type="ECO:0000313" key="3">
    <source>
        <dbReference type="Proteomes" id="UP000605676"/>
    </source>
</evidence>